<dbReference type="PANTHER" id="PTHR37293:SF6">
    <property type="entry name" value="DNA REPLICATION PROTEIN DNAD"/>
    <property type="match status" value="1"/>
</dbReference>
<dbReference type="PATRIC" id="fig|28037.209.peg.126"/>
<sequence>MTYFDAFKSGNLVLPSALLLHFKELFPSSEDFLVWQFFYLQNTTALGDVSPSQIAEIIGKEVADVNQSISNLTENGLLQYRTIELNGEIELIFDASLAFERLDSLLDSHTPAATAPNPQNQLKDLVETFQQELGRLLTPFEIEDLSKTVKEDGVKADLIKEALREAVLNGKPNWKYIQAILRNWRHEGIQSVAQVEAKRAEREANNPKQVQASADFLDAMNLWQD</sequence>
<dbReference type="InterPro" id="IPR034829">
    <property type="entry name" value="DnaD-like_sf"/>
</dbReference>
<dbReference type="SUPFAM" id="SSF158499">
    <property type="entry name" value="DnaD domain-like"/>
    <property type="match status" value="1"/>
</dbReference>
<dbReference type="InterPro" id="IPR036388">
    <property type="entry name" value="WH-like_DNA-bd_sf"/>
</dbReference>
<evidence type="ECO:0000313" key="6">
    <source>
        <dbReference type="Proteomes" id="UP000510865"/>
    </source>
</evidence>
<dbReference type="Proteomes" id="UP000033657">
    <property type="component" value="Unassembled WGS sequence"/>
</dbReference>
<name>A0A0F2D646_STROR</name>
<dbReference type="OrthoDB" id="9770238at2"/>
<dbReference type="PANTHER" id="PTHR37293">
    <property type="entry name" value="PHAGE REPLICATION PROTEIN-RELATED"/>
    <property type="match status" value="1"/>
</dbReference>
<accession>A0A0F2D646</accession>
<dbReference type="AlphaFoldDB" id="A0A0F2D646"/>
<dbReference type="Gene3D" id="1.10.10.630">
    <property type="entry name" value="DnaD domain-like"/>
    <property type="match status" value="1"/>
</dbReference>
<protein>
    <submittedName>
        <fullName evidence="3">DNA replication protein DnaD</fullName>
    </submittedName>
    <submittedName>
        <fullName evidence="4">DnaD domain-containing protein</fullName>
    </submittedName>
</protein>
<comment type="similarity">
    <text evidence="1">Belongs to the DnaB/DnaD family.</text>
</comment>
<gene>
    <name evidence="4" type="ORF">HRE59_04640</name>
    <name evidence="3" type="ORF">TZ87_00124</name>
</gene>
<evidence type="ECO:0000256" key="1">
    <source>
        <dbReference type="ARBA" id="ARBA00093462"/>
    </source>
</evidence>
<dbReference type="InterPro" id="IPR053162">
    <property type="entry name" value="DnaD"/>
</dbReference>
<feature type="domain" description="DnaB/C C-terminal" evidence="2">
    <location>
        <begin position="127"/>
        <end position="198"/>
    </location>
</feature>
<dbReference type="EMBL" id="JYGM01000001">
    <property type="protein sequence ID" value="KJQ65001.1"/>
    <property type="molecule type" value="Genomic_DNA"/>
</dbReference>
<evidence type="ECO:0000313" key="4">
    <source>
        <dbReference type="EMBL" id="QLL98310.1"/>
    </source>
</evidence>
<reference evidence="3 5" key="1">
    <citation type="submission" date="2015-02" db="EMBL/GenBank/DDBJ databases">
        <title>Evolution of amylase-binding proteins of oral streptococcal species.</title>
        <authorList>
            <person name="Haase E.M."/>
        </authorList>
    </citation>
    <scope>NUCLEOTIDE SEQUENCE [LARGE SCALE GENOMIC DNA]</scope>
    <source>
        <strain evidence="3 5">COL85/1862</strain>
    </source>
</reference>
<evidence type="ECO:0000313" key="3">
    <source>
        <dbReference type="EMBL" id="KJQ65001.1"/>
    </source>
</evidence>
<evidence type="ECO:0000313" key="5">
    <source>
        <dbReference type="Proteomes" id="UP000033657"/>
    </source>
</evidence>
<evidence type="ECO:0000259" key="2">
    <source>
        <dbReference type="Pfam" id="PF07261"/>
    </source>
</evidence>
<dbReference type="Proteomes" id="UP000510865">
    <property type="component" value="Chromosome"/>
</dbReference>
<proteinExistence type="inferred from homology"/>
<dbReference type="Pfam" id="PF07261">
    <property type="entry name" value="DnaB_2"/>
    <property type="match status" value="1"/>
</dbReference>
<dbReference type="InterPro" id="IPR006343">
    <property type="entry name" value="DnaB/C_C"/>
</dbReference>
<dbReference type="EMBL" id="CP054134">
    <property type="protein sequence ID" value="QLL98310.1"/>
    <property type="molecule type" value="Genomic_DNA"/>
</dbReference>
<dbReference type="RefSeq" id="WP_000220744.1">
    <property type="nucleotide sequence ID" value="NZ_CP054134.1"/>
</dbReference>
<dbReference type="Gene3D" id="1.10.10.10">
    <property type="entry name" value="Winged helix-like DNA-binding domain superfamily/Winged helix DNA-binding domain"/>
    <property type="match status" value="1"/>
</dbReference>
<reference evidence="4 6" key="2">
    <citation type="submission" date="2020-05" db="EMBL/GenBank/DDBJ databases">
        <title>A novel sialic acid binding adhesin present in multiple species contributes to the pathogenesis of Infective endocarditis.</title>
        <authorList>
            <person name="Gaytan M.O."/>
            <person name="Singh A.K."/>
            <person name="Woodiga S.A."/>
            <person name="Patel S.A."/>
            <person name="Ann S.-S."/>
            <person name="Vera-Ponce de Leon A."/>
            <person name="McGrath S."/>
            <person name="Miller A."/>
            <person name="Bush J."/>
            <person name="van der Linden M."/>
            <person name="Magrini V."/>
            <person name="Wilson R.K."/>
            <person name="Kitten T."/>
            <person name="King S.J."/>
        </authorList>
    </citation>
    <scope>NUCLEOTIDE SEQUENCE [LARGE SCALE GENOMIC DNA]</scope>
    <source>
        <strain evidence="4 6">SN51445</strain>
    </source>
</reference>
<dbReference type="NCBIfam" id="TIGR01446">
    <property type="entry name" value="DnaD_dom"/>
    <property type="match status" value="1"/>
</dbReference>
<organism evidence="3 5">
    <name type="scientific">Streptococcus oralis subsp. oralis</name>
    <dbReference type="NCBI Taxonomy" id="1891914"/>
    <lineage>
        <taxon>Bacteria</taxon>
        <taxon>Bacillati</taxon>
        <taxon>Bacillota</taxon>
        <taxon>Bacilli</taxon>
        <taxon>Lactobacillales</taxon>
        <taxon>Streptococcaceae</taxon>
        <taxon>Streptococcus</taxon>
    </lineage>
</organism>